<organism evidence="3 4">
    <name type="scientific">Halorussus caseinilyticus</name>
    <dbReference type="NCBI Taxonomy" id="3034025"/>
    <lineage>
        <taxon>Archaea</taxon>
        <taxon>Methanobacteriati</taxon>
        <taxon>Methanobacteriota</taxon>
        <taxon>Stenosarchaea group</taxon>
        <taxon>Halobacteria</taxon>
        <taxon>Halobacteriales</taxon>
        <taxon>Haladaptataceae</taxon>
        <taxon>Halorussus</taxon>
    </lineage>
</organism>
<protein>
    <submittedName>
        <fullName evidence="3">Potassium channel family protein</fullName>
    </submittedName>
</protein>
<dbReference type="AlphaFoldDB" id="A0ABD5WEC2"/>
<name>A0ABD5WEC2_9EURY</name>
<dbReference type="EMBL" id="JBHSZH010000001">
    <property type="protein sequence ID" value="MFC7078766.1"/>
    <property type="molecule type" value="Genomic_DNA"/>
</dbReference>
<dbReference type="Proteomes" id="UP001596407">
    <property type="component" value="Unassembled WGS sequence"/>
</dbReference>
<keyword evidence="3" id="KW-0813">Transport</keyword>
<evidence type="ECO:0000256" key="1">
    <source>
        <dbReference type="SAM" id="Phobius"/>
    </source>
</evidence>
<sequence>MRIDSDTEFGDSCVYEDLDELDDWDATPTEAAVWTYRRLQDLHEKYALTERARHYHVKKKESQKRHNREEGNYLQYAIHAVNGVASEHGESPWRVVGVSTVVIAIWSVLYLLLGKIRVPTDTSGTDAIGLGLFPSLSLPSPVAEIATSVYFSVVTFTTLGYGDLQPATGFAQALATVESFLGALLMAYLVFVLGRRTNW</sequence>
<dbReference type="Gene3D" id="1.10.287.70">
    <property type="match status" value="1"/>
</dbReference>
<dbReference type="GeneID" id="79305194"/>
<feature type="domain" description="Potassium channel" evidence="2">
    <location>
        <begin position="144"/>
        <end position="196"/>
    </location>
</feature>
<comment type="caution">
    <text evidence="3">The sequence shown here is derived from an EMBL/GenBank/DDBJ whole genome shotgun (WGS) entry which is preliminary data.</text>
</comment>
<dbReference type="InterPro" id="IPR013099">
    <property type="entry name" value="K_chnl_dom"/>
</dbReference>
<evidence type="ECO:0000259" key="2">
    <source>
        <dbReference type="Pfam" id="PF07885"/>
    </source>
</evidence>
<evidence type="ECO:0000313" key="3">
    <source>
        <dbReference type="EMBL" id="MFC7078766.1"/>
    </source>
</evidence>
<proteinExistence type="predicted"/>
<evidence type="ECO:0000313" key="4">
    <source>
        <dbReference type="Proteomes" id="UP001596407"/>
    </source>
</evidence>
<dbReference type="SUPFAM" id="SSF81324">
    <property type="entry name" value="Voltage-gated potassium channels"/>
    <property type="match status" value="1"/>
</dbReference>
<keyword evidence="3" id="KW-0406">Ion transport</keyword>
<keyword evidence="1" id="KW-0472">Membrane</keyword>
<feature type="transmembrane region" description="Helical" evidence="1">
    <location>
        <begin position="173"/>
        <end position="193"/>
    </location>
</feature>
<dbReference type="RefSeq" id="WP_276282456.1">
    <property type="nucleotide sequence ID" value="NZ_CP119810.1"/>
</dbReference>
<dbReference type="GO" id="GO:0034220">
    <property type="term" value="P:monoatomic ion transmembrane transport"/>
    <property type="evidence" value="ECO:0007669"/>
    <property type="project" value="UniProtKB-KW"/>
</dbReference>
<feature type="transmembrane region" description="Helical" evidence="1">
    <location>
        <begin position="93"/>
        <end position="113"/>
    </location>
</feature>
<keyword evidence="4" id="KW-1185">Reference proteome</keyword>
<gene>
    <name evidence="3" type="ORF">ACFQJ6_00105</name>
</gene>
<keyword evidence="3" id="KW-0407">Ion channel</keyword>
<reference evidence="3 4" key="1">
    <citation type="journal article" date="2019" name="Int. J. Syst. Evol. Microbiol.">
        <title>The Global Catalogue of Microorganisms (GCM) 10K type strain sequencing project: providing services to taxonomists for standard genome sequencing and annotation.</title>
        <authorList>
            <consortium name="The Broad Institute Genomics Platform"/>
            <consortium name="The Broad Institute Genome Sequencing Center for Infectious Disease"/>
            <person name="Wu L."/>
            <person name="Ma J."/>
        </authorList>
    </citation>
    <scope>NUCLEOTIDE SEQUENCE [LARGE SCALE GENOMIC DNA]</scope>
    <source>
        <strain evidence="3 4">DT72</strain>
    </source>
</reference>
<keyword evidence="1" id="KW-1133">Transmembrane helix</keyword>
<dbReference type="Pfam" id="PF07885">
    <property type="entry name" value="Ion_trans_2"/>
    <property type="match status" value="1"/>
</dbReference>
<accession>A0ABD5WEC2</accession>
<keyword evidence="1" id="KW-0812">Transmembrane</keyword>